<proteinExistence type="predicted"/>
<dbReference type="Pfam" id="PF01930">
    <property type="entry name" value="Cas_Cas4"/>
    <property type="match status" value="1"/>
</dbReference>
<evidence type="ECO:0000313" key="3">
    <source>
        <dbReference type="Proteomes" id="UP000188273"/>
    </source>
</evidence>
<organism evidence="2 3">
    <name type="scientific">Sedimentisphaera cyanobacteriorum</name>
    <dbReference type="NCBI Taxonomy" id="1940790"/>
    <lineage>
        <taxon>Bacteria</taxon>
        <taxon>Pseudomonadati</taxon>
        <taxon>Planctomycetota</taxon>
        <taxon>Phycisphaerae</taxon>
        <taxon>Sedimentisphaerales</taxon>
        <taxon>Sedimentisphaeraceae</taxon>
        <taxon>Sedimentisphaera</taxon>
    </lineage>
</organism>
<gene>
    <name evidence="2" type="ORF">L21SP3_02320</name>
</gene>
<dbReference type="Proteomes" id="UP000188273">
    <property type="component" value="Chromosome"/>
</dbReference>
<evidence type="ECO:0000259" key="1">
    <source>
        <dbReference type="Pfam" id="PF01930"/>
    </source>
</evidence>
<dbReference type="AlphaFoldDB" id="A0A1Q2HT22"/>
<dbReference type="KEGG" id="pbu:L21SP3_02320"/>
<protein>
    <submittedName>
        <fullName evidence="2">CRISPR-associated protein Cas4</fullName>
    </submittedName>
</protein>
<dbReference type="InterPro" id="IPR027616">
    <property type="entry name" value="Cas4_PREFRAN"/>
</dbReference>
<keyword evidence="3" id="KW-1185">Reference proteome</keyword>
<sequence length="196" mass="23324">MPALDFLGADYMEDYIQISFLNDFIFCPRSIYFHQLFGRRDTRLYQDRPQVLGKASHKAIDSRKYTSRRNVLQGTEIFCRKYGLCGKIDIYYIDSHTLAERKRKIKNIYDGYCFQLYAQYFGLREMGYLVQKIQFYSMQDNKTYPIELPENNPEMLKKFENTIDKINSYDLSESFTPNPKKCKNCIYQPLCDLSLC</sequence>
<dbReference type="NCBIfam" id="TIGR04328">
    <property type="entry name" value="cas4_PREFRAN"/>
    <property type="match status" value="1"/>
</dbReference>
<name>A0A1Q2HT22_9BACT</name>
<evidence type="ECO:0000313" key="2">
    <source>
        <dbReference type="EMBL" id="AQQ10486.1"/>
    </source>
</evidence>
<dbReference type="EMBL" id="CP019633">
    <property type="protein sequence ID" value="AQQ10486.1"/>
    <property type="molecule type" value="Genomic_DNA"/>
</dbReference>
<reference evidence="3" key="1">
    <citation type="submission" date="2017-02" db="EMBL/GenBank/DDBJ databases">
        <title>Comparative genomics and description of representatives of a novel lineage of planctomycetes thriving in anoxic sediments.</title>
        <authorList>
            <person name="Spring S."/>
            <person name="Bunk B."/>
            <person name="Sproer C."/>
            <person name="Klenk H.-P."/>
        </authorList>
    </citation>
    <scope>NUCLEOTIDE SEQUENCE [LARGE SCALE GENOMIC DNA]</scope>
    <source>
        <strain evidence="3">L21-RPul-D3</strain>
    </source>
</reference>
<dbReference type="STRING" id="1940790.L21SP3_02320"/>
<dbReference type="Gene3D" id="3.90.320.10">
    <property type="match status" value="1"/>
</dbReference>
<dbReference type="InterPro" id="IPR022765">
    <property type="entry name" value="Dna2/Cas4_DUF83"/>
</dbReference>
<feature type="domain" description="DUF83" evidence="1">
    <location>
        <begin position="20"/>
        <end position="191"/>
    </location>
</feature>
<dbReference type="InterPro" id="IPR011604">
    <property type="entry name" value="PDDEXK-like_dom_sf"/>
</dbReference>
<accession>A0A1Q2HT22</accession>